<sequence length="155" mass="17267">MSTSADAVSFSDLSRNPKSVAERASRLGRLRVTHRDAPDFYLTAADREDQRDETLTTASRIFLALMKHDASARALLLAMPDVFPWVRHLSAEEVRAFTVELVDALSDAAELELDTNAHEVIVGWRATARIKADQERYEEALRPTDGDFGPVEVTP</sequence>
<evidence type="ECO:0000313" key="1">
    <source>
        <dbReference type="EMBL" id="GLY88173.1"/>
    </source>
</evidence>
<dbReference type="EMBL" id="BSTK01000009">
    <property type="protein sequence ID" value="GLY88173.1"/>
    <property type="molecule type" value="Genomic_DNA"/>
</dbReference>
<evidence type="ECO:0008006" key="3">
    <source>
        <dbReference type="Google" id="ProtNLM"/>
    </source>
</evidence>
<organism evidence="1 2">
    <name type="scientific">Actinoallomurus iriomotensis</name>
    <dbReference type="NCBI Taxonomy" id="478107"/>
    <lineage>
        <taxon>Bacteria</taxon>
        <taxon>Bacillati</taxon>
        <taxon>Actinomycetota</taxon>
        <taxon>Actinomycetes</taxon>
        <taxon>Streptosporangiales</taxon>
        <taxon>Thermomonosporaceae</taxon>
        <taxon>Actinoallomurus</taxon>
    </lineage>
</organism>
<dbReference type="AlphaFoldDB" id="A0A9W6S6T5"/>
<name>A0A9W6S6T5_9ACTN</name>
<proteinExistence type="predicted"/>
<dbReference type="Proteomes" id="UP001165074">
    <property type="component" value="Unassembled WGS sequence"/>
</dbReference>
<protein>
    <recommendedName>
        <fullName evidence="3">Prevent-host-death family protein</fullName>
    </recommendedName>
</protein>
<gene>
    <name evidence="1" type="ORF">Airi02_061020</name>
</gene>
<reference evidence="1" key="1">
    <citation type="submission" date="2023-03" db="EMBL/GenBank/DDBJ databases">
        <title>Actinoallomurus iriomotensis NBRC 103684.</title>
        <authorList>
            <person name="Ichikawa N."/>
            <person name="Sato H."/>
            <person name="Tonouchi N."/>
        </authorList>
    </citation>
    <scope>NUCLEOTIDE SEQUENCE</scope>
    <source>
        <strain evidence="1">NBRC 103684</strain>
    </source>
</reference>
<comment type="caution">
    <text evidence="1">The sequence shown here is derived from an EMBL/GenBank/DDBJ whole genome shotgun (WGS) entry which is preliminary data.</text>
</comment>
<dbReference type="RefSeq" id="WP_285577801.1">
    <property type="nucleotide sequence ID" value="NZ_BSTK01000009.1"/>
</dbReference>
<keyword evidence="2" id="KW-1185">Reference proteome</keyword>
<evidence type="ECO:0000313" key="2">
    <source>
        <dbReference type="Proteomes" id="UP001165074"/>
    </source>
</evidence>
<accession>A0A9W6S6T5</accession>